<proteinExistence type="predicted"/>
<evidence type="ECO:0000256" key="2">
    <source>
        <dbReference type="SAM" id="MobiDB-lite"/>
    </source>
</evidence>
<dbReference type="Proteomes" id="UP000003676">
    <property type="component" value="Unassembled WGS sequence"/>
</dbReference>
<comment type="caution">
    <text evidence="3">The sequence shown here is derived from an EMBL/GenBank/DDBJ whole genome shotgun (WGS) entry which is preliminary data.</text>
</comment>
<organism evidence="3 4">
    <name type="scientific">Desulfovibrio piger ATCC 29098</name>
    <dbReference type="NCBI Taxonomy" id="411464"/>
    <lineage>
        <taxon>Bacteria</taxon>
        <taxon>Pseudomonadati</taxon>
        <taxon>Thermodesulfobacteriota</taxon>
        <taxon>Desulfovibrionia</taxon>
        <taxon>Desulfovibrionales</taxon>
        <taxon>Desulfovibrionaceae</taxon>
        <taxon>Desulfovibrio</taxon>
    </lineage>
</organism>
<dbReference type="InterPro" id="IPR021944">
    <property type="entry name" value="DUF3560"/>
</dbReference>
<reference evidence="3 4" key="1">
    <citation type="submission" date="2008-10" db="EMBL/GenBank/DDBJ databases">
        <title>Draft genome sequence of Desulvovibrio piger (ATCC 29098).</title>
        <authorList>
            <person name="Sudarsanam P."/>
            <person name="Ley R."/>
            <person name="Guruge J."/>
            <person name="Turnbaugh P.J."/>
            <person name="Mahowald M."/>
            <person name="Liep D."/>
            <person name="Gordon J."/>
        </authorList>
    </citation>
    <scope>NUCLEOTIDE SEQUENCE [LARGE SCALE GENOMIC DNA]</scope>
    <source>
        <strain evidence="3 4">ATCC 29098</strain>
    </source>
</reference>
<keyword evidence="1" id="KW-0175">Coiled coil</keyword>
<dbReference type="EMBL" id="ABXU01000025">
    <property type="protein sequence ID" value="EEB34278.1"/>
    <property type="molecule type" value="Genomic_DNA"/>
</dbReference>
<dbReference type="AlphaFoldDB" id="B6WRS5"/>
<sequence length="261" mass="29996">MNSYEEKQEARRARYEEKASRLRDEAHRLHDQAHEMASAIPFGQPILVGHHSEGRDRRYRDRIHNTFGKAFATMDKADYYEEKAAKVGSGGISSDDPDALDKLNDKLENLRRNHEFMKAANAAIRKGKTPEAKLANLMALGVSEGEAQDILKPDCLGRVGFAPYSLQNSNANIRRVEQRIRELERAAAAESREEEGRGYTYREDTEENRIMFLFPGKPDDDTRQMLKDYGFRWSPTRKAWVRMLNGRGRFAAMCVRERLDA</sequence>
<dbReference type="Pfam" id="PF12083">
    <property type="entry name" value="DUF3560"/>
    <property type="match status" value="1"/>
</dbReference>
<dbReference type="RefSeq" id="WP_006004906.1">
    <property type="nucleotide sequence ID" value="NZ_DS996354.1"/>
</dbReference>
<feature type="coiled-coil region" evidence="1">
    <location>
        <begin position="166"/>
        <end position="193"/>
    </location>
</feature>
<accession>B6WRS5</accession>
<dbReference type="HOGENOM" id="CLU_066837_0_0_7"/>
<evidence type="ECO:0000313" key="3">
    <source>
        <dbReference type="EMBL" id="EEB34278.1"/>
    </source>
</evidence>
<dbReference type="eggNOG" id="COG4227">
    <property type="taxonomic scope" value="Bacteria"/>
</dbReference>
<reference evidence="3 4" key="2">
    <citation type="submission" date="2008-10" db="EMBL/GenBank/DDBJ databases">
        <authorList>
            <person name="Fulton L."/>
            <person name="Clifton S."/>
            <person name="Fulton B."/>
            <person name="Xu J."/>
            <person name="Minx P."/>
            <person name="Pepin K.H."/>
            <person name="Johnson M."/>
            <person name="Bhonagiri V."/>
            <person name="Nash W.E."/>
            <person name="Mardis E.R."/>
            <person name="Wilson R.K."/>
        </authorList>
    </citation>
    <scope>NUCLEOTIDE SEQUENCE [LARGE SCALE GENOMIC DNA]</scope>
    <source>
        <strain evidence="3 4">ATCC 29098</strain>
    </source>
</reference>
<evidence type="ECO:0000313" key="4">
    <source>
        <dbReference type="Proteomes" id="UP000003676"/>
    </source>
</evidence>
<evidence type="ECO:0008006" key="5">
    <source>
        <dbReference type="Google" id="ProtNLM"/>
    </source>
</evidence>
<evidence type="ECO:0000256" key="1">
    <source>
        <dbReference type="SAM" id="Coils"/>
    </source>
</evidence>
<protein>
    <recommendedName>
        <fullName evidence="5">Conjugal transfer protein TraC</fullName>
    </recommendedName>
</protein>
<gene>
    <name evidence="3" type="ORF">DESPIG_00766</name>
</gene>
<feature type="region of interest" description="Disordered" evidence="2">
    <location>
        <begin position="1"/>
        <end position="23"/>
    </location>
</feature>
<dbReference type="OrthoDB" id="270332at2"/>
<name>B6WRS5_9BACT</name>